<evidence type="ECO:0000256" key="2">
    <source>
        <dbReference type="SAM" id="SignalP"/>
    </source>
</evidence>
<dbReference type="AlphaFoldDB" id="A0A7J6N570"/>
<dbReference type="Proteomes" id="UP000541610">
    <property type="component" value="Unassembled WGS sequence"/>
</dbReference>
<proteinExistence type="predicted"/>
<keyword evidence="2" id="KW-0732">Signal</keyword>
<protein>
    <submittedName>
        <fullName evidence="3">Uncharacterized protein</fullName>
    </submittedName>
</protein>
<sequence length="342" mass="37709">MAFGRRICHPAATLLLIILIDLLDASPPVIEAGHYEGRVDPNCPIGTLRSIAMDVSSARSDEGVLISDITLRGLTSYGKLKVVANTEVKWKSAPVLADVLAAFGPDGVSKVEHYYEPVGMDEHTERKLERSYDVFSIPHAPNRQWERQLKLCSIAESWYIFLSTHGHDLLFPVLMMENAERIPELDTLRGQHRHLVTHATRRAMTPLSVPTRGETTLSTFTAAKDTIAPTGRARISPPLPMRRATTLIEATAGRAVMPATIWTATGTFTAATTTAGQSLHERATSPELMEVDVPSSDEETLTTPPFAGGGEMPTGPSLNSENTEKKREKKKKKNRRRRGRKR</sequence>
<reference evidence="3 4" key="1">
    <citation type="submission" date="2020-04" db="EMBL/GenBank/DDBJ databases">
        <title>Perkinsus olseni comparative genomics.</title>
        <authorList>
            <person name="Bogema D.R."/>
        </authorList>
    </citation>
    <scope>NUCLEOTIDE SEQUENCE [LARGE SCALE GENOMIC DNA]</scope>
    <source>
        <strain evidence="3">00978-12</strain>
    </source>
</reference>
<evidence type="ECO:0000313" key="3">
    <source>
        <dbReference type="EMBL" id="KAF4679053.1"/>
    </source>
</evidence>
<accession>A0A7J6N570</accession>
<organism evidence="3 4">
    <name type="scientific">Perkinsus olseni</name>
    <name type="common">Perkinsus atlanticus</name>
    <dbReference type="NCBI Taxonomy" id="32597"/>
    <lineage>
        <taxon>Eukaryota</taxon>
        <taxon>Sar</taxon>
        <taxon>Alveolata</taxon>
        <taxon>Perkinsozoa</taxon>
        <taxon>Perkinsea</taxon>
        <taxon>Perkinsida</taxon>
        <taxon>Perkinsidae</taxon>
        <taxon>Perkinsus</taxon>
    </lineage>
</organism>
<feature type="compositionally biased region" description="Basic residues" evidence="1">
    <location>
        <begin position="327"/>
        <end position="342"/>
    </location>
</feature>
<feature type="signal peptide" evidence="2">
    <location>
        <begin position="1"/>
        <end position="25"/>
    </location>
</feature>
<feature type="region of interest" description="Disordered" evidence="1">
    <location>
        <begin position="273"/>
        <end position="342"/>
    </location>
</feature>
<name>A0A7J6N570_PEROL</name>
<comment type="caution">
    <text evidence="3">The sequence shown here is derived from an EMBL/GenBank/DDBJ whole genome shotgun (WGS) entry which is preliminary data.</text>
</comment>
<evidence type="ECO:0000313" key="4">
    <source>
        <dbReference type="Proteomes" id="UP000541610"/>
    </source>
</evidence>
<dbReference type="EMBL" id="JABANP010000793">
    <property type="protein sequence ID" value="KAF4679053.1"/>
    <property type="molecule type" value="Genomic_DNA"/>
</dbReference>
<evidence type="ECO:0000256" key="1">
    <source>
        <dbReference type="SAM" id="MobiDB-lite"/>
    </source>
</evidence>
<feature type="chain" id="PRO_5029454071" evidence="2">
    <location>
        <begin position="26"/>
        <end position="342"/>
    </location>
</feature>
<gene>
    <name evidence="3" type="ORF">FOZ60_015586</name>
</gene>